<reference evidence="1" key="1">
    <citation type="submission" date="2006-10" db="EMBL/GenBank/DDBJ databases">
        <authorList>
            <person name="Amadeo P."/>
            <person name="Zhao Q."/>
            <person name="Wortman J."/>
            <person name="Fraser-Liggett C."/>
            <person name="Carlton J."/>
        </authorList>
    </citation>
    <scope>NUCLEOTIDE SEQUENCE</scope>
    <source>
        <strain evidence="1">G3</strain>
    </source>
</reference>
<dbReference type="PANTHER" id="PTHR45661">
    <property type="entry name" value="SURFACE ANTIGEN"/>
    <property type="match status" value="1"/>
</dbReference>
<dbReference type="InterPro" id="IPR032675">
    <property type="entry name" value="LRR_dom_sf"/>
</dbReference>
<dbReference type="VEuPathDB" id="TrichDB:TVAG_219340"/>
<organism evidence="1 2">
    <name type="scientific">Trichomonas vaginalis (strain ATCC PRA-98 / G3)</name>
    <dbReference type="NCBI Taxonomy" id="412133"/>
    <lineage>
        <taxon>Eukaryota</taxon>
        <taxon>Metamonada</taxon>
        <taxon>Parabasalia</taxon>
        <taxon>Trichomonadida</taxon>
        <taxon>Trichomonadidae</taxon>
        <taxon>Trichomonas</taxon>
    </lineage>
</organism>
<dbReference type="Proteomes" id="UP000001542">
    <property type="component" value="Unassembled WGS sequence"/>
</dbReference>
<dbReference type="SUPFAM" id="SSF52058">
    <property type="entry name" value="L domain-like"/>
    <property type="match status" value="1"/>
</dbReference>
<dbReference type="InParanoid" id="A2GL22"/>
<accession>A2GL22</accession>
<dbReference type="STRING" id="5722.A2GL22"/>
<dbReference type="AlphaFoldDB" id="A2GL22"/>
<dbReference type="PANTHER" id="PTHR45661:SF3">
    <property type="entry name" value="IG-LIKE DOMAIN-CONTAINING PROTEIN"/>
    <property type="match status" value="1"/>
</dbReference>
<dbReference type="RefSeq" id="XP_001295073.1">
    <property type="nucleotide sequence ID" value="XM_001295072.1"/>
</dbReference>
<dbReference type="EMBL" id="DS116942">
    <property type="protein sequence ID" value="EAX82143.1"/>
    <property type="molecule type" value="Genomic_DNA"/>
</dbReference>
<dbReference type="VEuPathDB" id="TrichDB:TVAGG3_0656540"/>
<gene>
    <name evidence="1" type="ORF">TVAG_219340</name>
</gene>
<dbReference type="InterPro" id="IPR026906">
    <property type="entry name" value="LRR_5"/>
</dbReference>
<dbReference type="Pfam" id="PF13306">
    <property type="entry name" value="LRR_5"/>
    <property type="match status" value="2"/>
</dbReference>
<protein>
    <submittedName>
        <fullName evidence="1">Surface antigen BspA-like</fullName>
    </submittedName>
</protein>
<evidence type="ECO:0000313" key="1">
    <source>
        <dbReference type="EMBL" id="EAX82143.1"/>
    </source>
</evidence>
<proteinExistence type="predicted"/>
<dbReference type="InterPro" id="IPR053139">
    <property type="entry name" value="Surface_bspA-like"/>
</dbReference>
<evidence type="ECO:0000313" key="2">
    <source>
        <dbReference type="Proteomes" id="UP000001542"/>
    </source>
</evidence>
<keyword evidence="2" id="KW-1185">Reference proteome</keyword>
<name>A2GL22_TRIV3</name>
<dbReference type="Gene3D" id="3.80.10.10">
    <property type="entry name" value="Ribonuclease Inhibitor"/>
    <property type="match status" value="2"/>
</dbReference>
<dbReference type="OrthoDB" id="6363818at2759"/>
<sequence length="257" mass="29337">MIFFLNIIYQDINRSCYSTDGKKLNRVTDQYSYLRISAACEIIKGHFQDSLISFTFEDNPQLTTIGTSCFAYCKNHTTINLSTCSKLKIIGETAFEFCEAVTEVILPEGLLEIQFQAFLGVSKLVSITIPVSVEKIYKNAFYQISSLRNVQFKEGSKLTSLEEGVFSLLNRISTFQIPENVAFIHGYALDYPYLDYLTIHPKNKYLILGPANSVLSANRSILYFVGKKYLSSFEVPEQVTTIKTFCFFRAYFRTIKC</sequence>
<dbReference type="SMR" id="A2GL22"/>
<reference evidence="1" key="2">
    <citation type="journal article" date="2007" name="Science">
        <title>Draft genome sequence of the sexually transmitted pathogen Trichomonas vaginalis.</title>
        <authorList>
            <person name="Carlton J.M."/>
            <person name="Hirt R.P."/>
            <person name="Silva J.C."/>
            <person name="Delcher A.L."/>
            <person name="Schatz M."/>
            <person name="Zhao Q."/>
            <person name="Wortman J.R."/>
            <person name="Bidwell S.L."/>
            <person name="Alsmark U.C.M."/>
            <person name="Besteiro S."/>
            <person name="Sicheritz-Ponten T."/>
            <person name="Noel C.J."/>
            <person name="Dacks J.B."/>
            <person name="Foster P.G."/>
            <person name="Simillion C."/>
            <person name="Van de Peer Y."/>
            <person name="Miranda-Saavedra D."/>
            <person name="Barton G.J."/>
            <person name="Westrop G.D."/>
            <person name="Mueller S."/>
            <person name="Dessi D."/>
            <person name="Fiori P.L."/>
            <person name="Ren Q."/>
            <person name="Paulsen I."/>
            <person name="Zhang H."/>
            <person name="Bastida-Corcuera F.D."/>
            <person name="Simoes-Barbosa A."/>
            <person name="Brown M.T."/>
            <person name="Hayes R.D."/>
            <person name="Mukherjee M."/>
            <person name="Okumura C.Y."/>
            <person name="Schneider R."/>
            <person name="Smith A.J."/>
            <person name="Vanacova S."/>
            <person name="Villalvazo M."/>
            <person name="Haas B.J."/>
            <person name="Pertea M."/>
            <person name="Feldblyum T.V."/>
            <person name="Utterback T.R."/>
            <person name="Shu C.L."/>
            <person name="Osoegawa K."/>
            <person name="de Jong P.J."/>
            <person name="Hrdy I."/>
            <person name="Horvathova L."/>
            <person name="Zubacova Z."/>
            <person name="Dolezal P."/>
            <person name="Malik S.B."/>
            <person name="Logsdon J.M. Jr."/>
            <person name="Henze K."/>
            <person name="Gupta A."/>
            <person name="Wang C.C."/>
            <person name="Dunne R.L."/>
            <person name="Upcroft J.A."/>
            <person name="Upcroft P."/>
            <person name="White O."/>
            <person name="Salzberg S.L."/>
            <person name="Tang P."/>
            <person name="Chiu C.-H."/>
            <person name="Lee Y.-S."/>
            <person name="Embley T.M."/>
            <person name="Coombs G.H."/>
            <person name="Mottram J.C."/>
            <person name="Tachezy J."/>
            <person name="Fraser-Liggett C.M."/>
            <person name="Johnson P.J."/>
        </authorList>
    </citation>
    <scope>NUCLEOTIDE SEQUENCE [LARGE SCALE GENOMIC DNA]</scope>
    <source>
        <strain evidence="1">G3</strain>
    </source>
</reference>
<dbReference type="KEGG" id="tva:4739773"/>